<feature type="active site" evidence="9">
    <location>
        <position position="258"/>
    </location>
</feature>
<keyword evidence="8 9" id="KW-0131">Cell cycle</keyword>
<dbReference type="EMBL" id="DVNO01000036">
    <property type="protein sequence ID" value="HIU65810.1"/>
    <property type="molecule type" value="Genomic_DNA"/>
</dbReference>
<dbReference type="InterPro" id="IPR013762">
    <property type="entry name" value="Integrase-like_cat_sf"/>
</dbReference>
<dbReference type="HAMAP" id="MF_01808">
    <property type="entry name" value="Recomb_XerC_XerD"/>
    <property type="match status" value="1"/>
</dbReference>
<evidence type="ECO:0000256" key="3">
    <source>
        <dbReference type="ARBA" id="ARBA00022618"/>
    </source>
</evidence>
<dbReference type="SUPFAM" id="SSF56349">
    <property type="entry name" value="DNA breaking-rejoining enzymes"/>
    <property type="match status" value="1"/>
</dbReference>
<dbReference type="GO" id="GO:0003677">
    <property type="term" value="F:DNA binding"/>
    <property type="evidence" value="ECO:0007669"/>
    <property type="project" value="UniProtKB-UniRule"/>
</dbReference>
<dbReference type="PANTHER" id="PTHR30349">
    <property type="entry name" value="PHAGE INTEGRASE-RELATED"/>
    <property type="match status" value="1"/>
</dbReference>
<evidence type="ECO:0000259" key="10">
    <source>
        <dbReference type="PROSITE" id="PS51898"/>
    </source>
</evidence>
<feature type="active site" evidence="9">
    <location>
        <position position="255"/>
    </location>
</feature>
<dbReference type="InterPro" id="IPR011010">
    <property type="entry name" value="DNA_brk_join_enz"/>
</dbReference>
<keyword evidence="4 9" id="KW-0159">Chromosome partition</keyword>
<comment type="subunit">
    <text evidence="9">Forms a cyclic heterotetrameric complex composed of two molecules of XerC and two molecules of XerD.</text>
</comment>
<protein>
    <recommendedName>
        <fullName evidence="9">Tyrosine recombinase XerC</fullName>
    </recommendedName>
</protein>
<reference evidence="12" key="2">
    <citation type="journal article" date="2021" name="PeerJ">
        <title>Extensive microbial diversity within the chicken gut microbiome revealed by metagenomics and culture.</title>
        <authorList>
            <person name="Gilroy R."/>
            <person name="Ravi A."/>
            <person name="Getino M."/>
            <person name="Pursley I."/>
            <person name="Horton D.L."/>
            <person name="Alikhan N.F."/>
            <person name="Baker D."/>
            <person name="Gharbi K."/>
            <person name="Hall N."/>
            <person name="Watson M."/>
            <person name="Adriaenssens E.M."/>
            <person name="Foster-Nyarko E."/>
            <person name="Jarju S."/>
            <person name="Secka A."/>
            <person name="Antonio M."/>
            <person name="Oren A."/>
            <person name="Chaudhuri R.R."/>
            <person name="La Ragione R."/>
            <person name="Hildebrand F."/>
            <person name="Pallen M.J."/>
        </authorList>
    </citation>
    <scope>NUCLEOTIDE SEQUENCE</scope>
    <source>
        <strain evidence="12">CHK136-897</strain>
    </source>
</reference>
<dbReference type="Pfam" id="PF02899">
    <property type="entry name" value="Phage_int_SAM_1"/>
    <property type="match status" value="1"/>
</dbReference>
<keyword evidence="2 9" id="KW-0963">Cytoplasm</keyword>
<dbReference type="GO" id="GO:0005737">
    <property type="term" value="C:cytoplasm"/>
    <property type="evidence" value="ECO:0007669"/>
    <property type="project" value="UniProtKB-SubCell"/>
</dbReference>
<keyword evidence="7 9" id="KW-0233">DNA recombination</keyword>
<dbReference type="GO" id="GO:0009037">
    <property type="term" value="F:tyrosine-based site-specific recombinase activity"/>
    <property type="evidence" value="ECO:0007669"/>
    <property type="project" value="UniProtKB-UniRule"/>
</dbReference>
<evidence type="ECO:0000256" key="6">
    <source>
        <dbReference type="ARBA" id="ARBA00023125"/>
    </source>
</evidence>
<keyword evidence="6 9" id="KW-0238">DNA-binding</keyword>
<evidence type="ECO:0000256" key="8">
    <source>
        <dbReference type="ARBA" id="ARBA00023306"/>
    </source>
</evidence>
<dbReference type="InterPro" id="IPR044068">
    <property type="entry name" value="CB"/>
</dbReference>
<evidence type="ECO:0000313" key="13">
    <source>
        <dbReference type="Proteomes" id="UP000824142"/>
    </source>
</evidence>
<comment type="caution">
    <text evidence="12">The sequence shown here is derived from an EMBL/GenBank/DDBJ whole genome shotgun (WGS) entry which is preliminary data.</text>
</comment>
<evidence type="ECO:0000259" key="11">
    <source>
        <dbReference type="PROSITE" id="PS51900"/>
    </source>
</evidence>
<gene>
    <name evidence="9" type="primary">xerC</name>
    <name evidence="12" type="ORF">IAC63_04205</name>
</gene>
<dbReference type="GO" id="GO:0007059">
    <property type="term" value="P:chromosome segregation"/>
    <property type="evidence" value="ECO:0007669"/>
    <property type="project" value="UniProtKB-UniRule"/>
</dbReference>
<dbReference type="GO" id="GO:0006313">
    <property type="term" value="P:DNA transposition"/>
    <property type="evidence" value="ECO:0007669"/>
    <property type="project" value="UniProtKB-UniRule"/>
</dbReference>
<sequence>MDIDNNSCPAYDNIIFNDPKCNRDSFISMNYIDIFLEALSAEKGRSKKTLESYASDLRHADENISGGLLKASATDLQDYLSHLPDRASSIARKASAIRGFYKFLMLEKIISENPAANLELPKRTRTLPKFLSIEEIELLISSAGDTRNSTRLRAMLELVYASGLRVSELCELPMTANLGNKLLIHGKGAKERIVPMHERAQAALHKWLEIRGDDKSKYVFPSSGKTGHITRDGFFKILKKCAVLSGIDPNRVSPHVLRHSFASHLLAGGANLRAIQTMLGHEDISTTQIYTHVLPEKLKETVQLHHPLGNKKEISK</sequence>
<dbReference type="InterPro" id="IPR050090">
    <property type="entry name" value="Tyrosine_recombinase_XerCD"/>
</dbReference>
<dbReference type="InterPro" id="IPR010998">
    <property type="entry name" value="Integrase_recombinase_N"/>
</dbReference>
<evidence type="ECO:0000256" key="5">
    <source>
        <dbReference type="ARBA" id="ARBA00022908"/>
    </source>
</evidence>
<feature type="active site" evidence="9">
    <location>
        <position position="187"/>
    </location>
</feature>
<keyword evidence="5 9" id="KW-0229">DNA integration</keyword>
<comment type="subcellular location">
    <subcellularLocation>
        <location evidence="1 9">Cytoplasm</location>
    </subcellularLocation>
</comment>
<feature type="domain" description="Core-binding (CB)" evidence="11">
    <location>
        <begin position="26"/>
        <end position="105"/>
    </location>
</feature>
<dbReference type="Pfam" id="PF00589">
    <property type="entry name" value="Phage_integrase"/>
    <property type="match status" value="1"/>
</dbReference>
<dbReference type="InterPro" id="IPR023009">
    <property type="entry name" value="Tyrosine_recombinase_XerC/XerD"/>
</dbReference>
<feature type="active site" evidence="9">
    <location>
        <position position="165"/>
    </location>
</feature>
<dbReference type="Gene3D" id="1.10.443.10">
    <property type="entry name" value="Intergrase catalytic core"/>
    <property type="match status" value="1"/>
</dbReference>
<dbReference type="CDD" id="cd00798">
    <property type="entry name" value="INT_XerDC_C"/>
    <property type="match status" value="1"/>
</dbReference>
<dbReference type="PROSITE" id="PS51900">
    <property type="entry name" value="CB"/>
    <property type="match status" value="1"/>
</dbReference>
<dbReference type="InterPro" id="IPR004107">
    <property type="entry name" value="Integrase_SAM-like_N"/>
</dbReference>
<feature type="active site" evidence="9">
    <location>
        <position position="281"/>
    </location>
</feature>
<evidence type="ECO:0000256" key="2">
    <source>
        <dbReference type="ARBA" id="ARBA00022490"/>
    </source>
</evidence>
<dbReference type="NCBIfam" id="NF001399">
    <property type="entry name" value="PRK00283.1"/>
    <property type="match status" value="1"/>
</dbReference>
<proteinExistence type="inferred from homology"/>
<feature type="domain" description="Tyr recombinase" evidence="10">
    <location>
        <begin position="126"/>
        <end position="303"/>
    </location>
</feature>
<comment type="similarity">
    <text evidence="9">Belongs to the 'phage' integrase family. XerC subfamily.</text>
</comment>
<accession>A0A9D1SMW6</accession>
<keyword evidence="3 9" id="KW-0132">Cell division</keyword>
<dbReference type="AlphaFoldDB" id="A0A9D1SMW6"/>
<evidence type="ECO:0000313" key="12">
    <source>
        <dbReference type="EMBL" id="HIU65810.1"/>
    </source>
</evidence>
<dbReference type="InterPro" id="IPR002104">
    <property type="entry name" value="Integrase_catalytic"/>
</dbReference>
<evidence type="ECO:0000256" key="4">
    <source>
        <dbReference type="ARBA" id="ARBA00022829"/>
    </source>
</evidence>
<evidence type="ECO:0000256" key="9">
    <source>
        <dbReference type="HAMAP-Rule" id="MF_01808"/>
    </source>
</evidence>
<dbReference type="GO" id="GO:0051301">
    <property type="term" value="P:cell division"/>
    <property type="evidence" value="ECO:0007669"/>
    <property type="project" value="UniProtKB-KW"/>
</dbReference>
<dbReference type="PANTHER" id="PTHR30349:SF90">
    <property type="entry name" value="TYROSINE RECOMBINASE XERD"/>
    <property type="match status" value="1"/>
</dbReference>
<reference evidence="12" key="1">
    <citation type="submission" date="2020-10" db="EMBL/GenBank/DDBJ databases">
        <authorList>
            <person name="Gilroy R."/>
        </authorList>
    </citation>
    <scope>NUCLEOTIDE SEQUENCE</scope>
    <source>
        <strain evidence="12">CHK136-897</strain>
    </source>
</reference>
<feature type="active site" description="O-(3'-phospho-DNA)-tyrosine intermediate" evidence="9">
    <location>
        <position position="290"/>
    </location>
</feature>
<organism evidence="12 13">
    <name type="scientific">Candidatus Enterousia avicola</name>
    <dbReference type="NCBI Taxonomy" id="2840787"/>
    <lineage>
        <taxon>Bacteria</taxon>
        <taxon>Pseudomonadati</taxon>
        <taxon>Pseudomonadota</taxon>
        <taxon>Alphaproteobacteria</taxon>
        <taxon>Candidatus Enterousia</taxon>
    </lineage>
</organism>
<comment type="function">
    <text evidence="9">Site-specific tyrosine recombinase, which acts by catalyzing the cutting and rejoining of the recombining DNA molecules. The XerC-XerD complex is essential to convert dimers of the bacterial chromosome into monomers to permit their segregation at cell division. It also contributes to the segregational stability of plasmids.</text>
</comment>
<evidence type="ECO:0000256" key="1">
    <source>
        <dbReference type="ARBA" id="ARBA00004496"/>
    </source>
</evidence>
<evidence type="ECO:0000256" key="7">
    <source>
        <dbReference type="ARBA" id="ARBA00023172"/>
    </source>
</evidence>
<dbReference type="PROSITE" id="PS51898">
    <property type="entry name" value="TYR_RECOMBINASE"/>
    <property type="match status" value="1"/>
</dbReference>
<dbReference type="Gene3D" id="1.10.150.130">
    <property type="match status" value="1"/>
</dbReference>
<dbReference type="Proteomes" id="UP000824142">
    <property type="component" value="Unassembled WGS sequence"/>
</dbReference>
<name>A0A9D1SMW6_9PROT</name>